<protein>
    <submittedName>
        <fullName evidence="2">Imidazolonepropionase-like amidohydrolase</fullName>
    </submittedName>
</protein>
<feature type="domain" description="Amidohydrolase-related" evidence="1">
    <location>
        <begin position="94"/>
        <end position="381"/>
    </location>
</feature>
<dbReference type="Pfam" id="PF01979">
    <property type="entry name" value="Amidohydro_1"/>
    <property type="match status" value="1"/>
</dbReference>
<reference evidence="2 3" key="1">
    <citation type="submission" date="2018-04" db="EMBL/GenBank/DDBJ databases">
        <title>Genomic Encyclopedia of Type Strains, Phase IV (KMG-IV): sequencing the most valuable type-strain genomes for metagenomic binning, comparative biology and taxonomic classification.</title>
        <authorList>
            <person name="Goeker M."/>
        </authorList>
    </citation>
    <scope>NUCLEOTIDE SEQUENCE [LARGE SCALE GENOMIC DNA]</scope>
    <source>
        <strain evidence="2 3">DSM 100231</strain>
    </source>
</reference>
<proteinExistence type="predicted"/>
<dbReference type="InterPro" id="IPR011059">
    <property type="entry name" value="Metal-dep_hydrolase_composite"/>
</dbReference>
<dbReference type="SUPFAM" id="SSF51338">
    <property type="entry name" value="Composite domain of metallo-dependent hydrolases"/>
    <property type="match status" value="1"/>
</dbReference>
<organism evidence="2 3">
    <name type="scientific">Pontibacter virosus</name>
    <dbReference type="NCBI Taxonomy" id="1765052"/>
    <lineage>
        <taxon>Bacteria</taxon>
        <taxon>Pseudomonadati</taxon>
        <taxon>Bacteroidota</taxon>
        <taxon>Cytophagia</taxon>
        <taxon>Cytophagales</taxon>
        <taxon>Hymenobacteraceae</taxon>
        <taxon>Pontibacter</taxon>
    </lineage>
</organism>
<dbReference type="Proteomes" id="UP000245466">
    <property type="component" value="Unassembled WGS sequence"/>
</dbReference>
<dbReference type="AlphaFoldDB" id="A0A2U1B569"/>
<evidence type="ECO:0000259" key="1">
    <source>
        <dbReference type="Pfam" id="PF01979"/>
    </source>
</evidence>
<dbReference type="PROSITE" id="PS51257">
    <property type="entry name" value="PROKAR_LIPOPROTEIN"/>
    <property type="match status" value="1"/>
</dbReference>
<dbReference type="SUPFAM" id="SSF51556">
    <property type="entry name" value="Metallo-dependent hydrolases"/>
    <property type="match status" value="1"/>
</dbReference>
<dbReference type="Gene3D" id="3.40.50.10910">
    <property type="entry name" value="Amidohydrolase"/>
    <property type="match status" value="1"/>
</dbReference>
<keyword evidence="3" id="KW-1185">Reference proteome</keyword>
<accession>A0A2U1B569</accession>
<dbReference type="InterPro" id="IPR032466">
    <property type="entry name" value="Metal_Hydrolase"/>
</dbReference>
<sequence>MLFRALVHTFKITALLCCLLFYGCGNSSQLVLIKQVRLYDGSTIREQVDVLISDGVIISIGEHITDAAATIVDGKGKTIIPLLVNAHAHVHEPLHLKESLSQGIGTVLDLYTSSEKARQLRIYNDSTLYATYYTSGPGATAPGGHGTQLGYAVPTVSHPSEASLFIRNRVDDGVDYIKIIREPLRTTLDFKTIGALIEAAHQNDKLALAHISTLDDALAVSELKVDGFAHIWFDSAMDEEQLAQLATQKPFVIPTLYVTKKLLQYVDQKELALQHLHFDELQQEVYRLHQKQILLLAGTDAPNLGINYHDGLLEELRLLKASGLSDFEVLKTATINPAIAFNFLENQLIKENNKANFLLINGDPTSDIESITKIMGIWKSGTRIK</sequence>
<evidence type="ECO:0000313" key="3">
    <source>
        <dbReference type="Proteomes" id="UP000245466"/>
    </source>
</evidence>
<dbReference type="InterPro" id="IPR051781">
    <property type="entry name" value="Metallo-dep_Hydrolase"/>
</dbReference>
<comment type="caution">
    <text evidence="2">The sequence shown here is derived from an EMBL/GenBank/DDBJ whole genome shotgun (WGS) entry which is preliminary data.</text>
</comment>
<dbReference type="Gene3D" id="3.30.110.90">
    <property type="entry name" value="Amidohydrolase"/>
    <property type="match status" value="1"/>
</dbReference>
<keyword evidence="2" id="KW-0378">Hydrolase</keyword>
<dbReference type="EMBL" id="QEKI01000001">
    <property type="protein sequence ID" value="PVY43836.1"/>
    <property type="molecule type" value="Genomic_DNA"/>
</dbReference>
<name>A0A2U1B569_9BACT</name>
<evidence type="ECO:0000313" key="2">
    <source>
        <dbReference type="EMBL" id="PVY43836.1"/>
    </source>
</evidence>
<dbReference type="GO" id="GO:0016810">
    <property type="term" value="F:hydrolase activity, acting on carbon-nitrogen (but not peptide) bonds"/>
    <property type="evidence" value="ECO:0007669"/>
    <property type="project" value="InterPro"/>
</dbReference>
<dbReference type="InterPro" id="IPR006680">
    <property type="entry name" value="Amidohydro-rel"/>
</dbReference>
<dbReference type="Gene3D" id="2.30.40.10">
    <property type="entry name" value="Urease, subunit C, domain 1"/>
    <property type="match status" value="1"/>
</dbReference>
<dbReference type="PANTHER" id="PTHR43135:SF3">
    <property type="entry name" value="ALPHA-D-RIBOSE 1-METHYLPHOSPHONATE 5-TRIPHOSPHATE DIPHOSPHATASE"/>
    <property type="match status" value="1"/>
</dbReference>
<dbReference type="OrthoDB" id="9797498at2"/>
<dbReference type="PANTHER" id="PTHR43135">
    <property type="entry name" value="ALPHA-D-RIBOSE 1-METHYLPHOSPHONATE 5-TRIPHOSPHATE DIPHOSPHATASE"/>
    <property type="match status" value="1"/>
</dbReference>
<dbReference type="Gene3D" id="1.20.58.520">
    <property type="entry name" value="Amidohydrolase"/>
    <property type="match status" value="1"/>
</dbReference>
<gene>
    <name evidence="2" type="ORF">C8E01_101192</name>
</gene>